<accession>A0A2D3WAL8</accession>
<dbReference type="RefSeq" id="WP_294893624.1">
    <property type="nucleotide sequence ID" value="NZ_DLUI01000089.1"/>
</dbReference>
<dbReference type="EMBL" id="DLUI01000089">
    <property type="protein sequence ID" value="DAB38372.1"/>
    <property type="molecule type" value="Genomic_DNA"/>
</dbReference>
<evidence type="ECO:0008006" key="3">
    <source>
        <dbReference type="Google" id="ProtNLM"/>
    </source>
</evidence>
<sequence length="415" mass="45961">MKRIRNFHHTMPGRVLLFILGLIVLLALLLFTPVGNRIMNPIVEKSLTSALSTPIQVQEFSLTYNRFQLLIQDDFGNTLSTQGGFSLLTLRMYAHYRIECFQKSGFNPIAQPFKTEGSLSGGIASFTIHGTGNIFGGNLLYQTELHRFHLASLHLKMEEIGYQKLLHLLGYPSKTDTLLSGEITLRGFDQRDIEGEIFLNTKTEHFTPTPIVEDSNESFTLKSLLADPNGQVRPFHIKVSLDASLEHAGVLEQFVGVPLAGGLTLKGRIEGDEKLLRLRASSDVARSDTSLTILIPDLEPSSITFDLKGGDAEQTFGLFATPSPIQGEISAYAELNASSGHINIAILNGVTIPTALKQHYQITQPLIHFDADVNADITQQGVHYQASFTSDLSRMEIDTTTTHDQMLRELLKTLR</sequence>
<gene>
    <name evidence="1" type="ORF">CFH83_06280</name>
</gene>
<reference evidence="1 2" key="1">
    <citation type="journal article" date="2017" name="Front. Microbiol.">
        <title>Comparative Genomic Analysis of the Class Epsilonproteobacteria and Proposed Reclassification to Epsilonbacteraeota (phyl. nov.).</title>
        <authorList>
            <person name="Waite D.W."/>
            <person name="Vanwonterghem I."/>
            <person name="Rinke C."/>
            <person name="Parks D.H."/>
            <person name="Zhang Y."/>
            <person name="Takai K."/>
            <person name="Sievert S.M."/>
            <person name="Simon J."/>
            <person name="Campbell B.J."/>
            <person name="Hanson T.E."/>
            <person name="Woyke T."/>
            <person name="Klotz M.G."/>
            <person name="Hugenholtz P."/>
        </authorList>
    </citation>
    <scope>NUCLEOTIDE SEQUENCE [LARGE SCALE GENOMIC DNA]</scope>
    <source>
        <strain evidence="1">UBA12443</strain>
    </source>
</reference>
<evidence type="ECO:0000313" key="2">
    <source>
        <dbReference type="Proteomes" id="UP000228859"/>
    </source>
</evidence>
<comment type="caution">
    <text evidence="1">The sequence shown here is derived from an EMBL/GenBank/DDBJ whole genome shotgun (WGS) entry which is preliminary data.</text>
</comment>
<organism evidence="1 2">
    <name type="scientific">Sulfuricurvum kujiense</name>
    <dbReference type="NCBI Taxonomy" id="148813"/>
    <lineage>
        <taxon>Bacteria</taxon>
        <taxon>Pseudomonadati</taxon>
        <taxon>Campylobacterota</taxon>
        <taxon>Epsilonproteobacteria</taxon>
        <taxon>Campylobacterales</taxon>
        <taxon>Sulfurimonadaceae</taxon>
        <taxon>Sulfuricurvum</taxon>
    </lineage>
</organism>
<protein>
    <recommendedName>
        <fullName evidence="3">DUF3971 domain-containing protein</fullName>
    </recommendedName>
</protein>
<dbReference type="Proteomes" id="UP000228859">
    <property type="component" value="Unassembled WGS sequence"/>
</dbReference>
<name>A0A2D3WAL8_9BACT</name>
<evidence type="ECO:0000313" key="1">
    <source>
        <dbReference type="EMBL" id="DAB38372.1"/>
    </source>
</evidence>
<proteinExistence type="predicted"/>
<dbReference type="AlphaFoldDB" id="A0A2D3WAL8"/>